<comment type="caution">
    <text evidence="2">The sequence shown here is derived from an EMBL/GenBank/DDBJ whole genome shotgun (WGS) entry which is preliminary data.</text>
</comment>
<evidence type="ECO:0000313" key="3">
    <source>
        <dbReference type="Proteomes" id="UP000284006"/>
    </source>
</evidence>
<keyword evidence="3" id="KW-1185">Reference proteome</keyword>
<evidence type="ECO:0000256" key="1">
    <source>
        <dbReference type="SAM" id="SignalP"/>
    </source>
</evidence>
<dbReference type="InterPro" id="IPR010752">
    <property type="entry name" value="DUF1329"/>
</dbReference>
<accession>A0A418Y0R3</accession>
<protein>
    <submittedName>
        <fullName evidence="2">DUF1329 domain-containing protein</fullName>
    </submittedName>
</protein>
<dbReference type="Gene3D" id="2.50.20.10">
    <property type="entry name" value="Lipoprotein localisation LolA/LolB/LppX"/>
    <property type="match status" value="1"/>
</dbReference>
<sequence length="488" mass="54771">MARRMTTRPTWYSPTSCLSKNQYPRRYHMTYRLRLTALASMALMAGAAQAGVTPEEAKQLGTTLTLFGAEKAGNKEGTIPAYTGGLPASTSPPGFKKDSGKWVSPFAAEKPLYSITAANMDKYADKLSEGQKYLLKRYPSYRMDVYTTHRTANYPQSHLEKTQRNAINARTSEGGLKMEGAVGGIPFPIPKTGYEAMWNHLSRWLGVASTYRMRNYYVDTTGRRIYAGEVNFSQDHPFQGPKATAESVKGDDMFVTRSAVHFTGPSRNVGEAQTWFDTIDPVVKPRRAHVYSPSTRRVRLAPDIAYDTPIASAGGVMTYDDGWMFTGKMDRFDFKLLGKKEIYLPYSTYDAIFQAKTDKLLMANHENPSVMRWELHRVWVVEATLKPGLRHVYSKRVIYLDEDWTGAGVADMYDGAGKIYKGFYLAMTQLYDKQVPWSIGSVEYDFSTGLYTATTLFGETDDTTLHIHDALHPKTTFSADSLPARSGR</sequence>
<feature type="signal peptide" evidence="1">
    <location>
        <begin position="1"/>
        <end position="50"/>
    </location>
</feature>
<gene>
    <name evidence="2" type="ORF">D3872_09490</name>
</gene>
<dbReference type="Proteomes" id="UP000284006">
    <property type="component" value="Unassembled WGS sequence"/>
</dbReference>
<dbReference type="OrthoDB" id="6751304at2"/>
<dbReference type="CDD" id="cd16329">
    <property type="entry name" value="LolA_like"/>
    <property type="match status" value="1"/>
</dbReference>
<dbReference type="EMBL" id="QYUP01000091">
    <property type="protein sequence ID" value="RJG18905.1"/>
    <property type="molecule type" value="Genomic_DNA"/>
</dbReference>
<dbReference type="AlphaFoldDB" id="A0A418Y0R3"/>
<dbReference type="Pfam" id="PF07044">
    <property type="entry name" value="DUF1329"/>
    <property type="match status" value="1"/>
</dbReference>
<proteinExistence type="predicted"/>
<name>A0A418Y0R3_9BURK</name>
<organism evidence="2 3">
    <name type="scientific">Massilia cavernae</name>
    <dbReference type="NCBI Taxonomy" id="2320864"/>
    <lineage>
        <taxon>Bacteria</taxon>
        <taxon>Pseudomonadati</taxon>
        <taxon>Pseudomonadota</taxon>
        <taxon>Betaproteobacteria</taxon>
        <taxon>Burkholderiales</taxon>
        <taxon>Oxalobacteraceae</taxon>
        <taxon>Telluria group</taxon>
        <taxon>Massilia</taxon>
    </lineage>
</organism>
<evidence type="ECO:0000313" key="2">
    <source>
        <dbReference type="EMBL" id="RJG18905.1"/>
    </source>
</evidence>
<reference evidence="2 3" key="1">
    <citation type="submission" date="2018-09" db="EMBL/GenBank/DDBJ databases">
        <authorList>
            <person name="Zhu H."/>
        </authorList>
    </citation>
    <scope>NUCLEOTIDE SEQUENCE [LARGE SCALE GENOMIC DNA]</scope>
    <source>
        <strain evidence="2 3">K1S02-61</strain>
    </source>
</reference>
<keyword evidence="1" id="KW-0732">Signal</keyword>
<feature type="chain" id="PRO_5019345256" evidence="1">
    <location>
        <begin position="51"/>
        <end position="488"/>
    </location>
</feature>